<reference evidence="7 8" key="1">
    <citation type="submission" date="2019-09" db="EMBL/GenBank/DDBJ databases">
        <title>Actinomadura physcomitrii sp. nov., a novel actinomycete isolated from moss [Physcomitrium sphaericum (Ludw) Fuernr].</title>
        <authorList>
            <person name="Zhuang X."/>
            <person name="Liu C."/>
        </authorList>
    </citation>
    <scope>NUCLEOTIDE SEQUENCE [LARGE SCALE GENOMIC DNA]</scope>
    <source>
        <strain evidence="7 8">HMC1</strain>
    </source>
</reference>
<organism evidence="7 8">
    <name type="scientific">Actinomadura rudentiformis</name>
    <dbReference type="NCBI Taxonomy" id="359158"/>
    <lineage>
        <taxon>Bacteria</taxon>
        <taxon>Bacillati</taxon>
        <taxon>Actinomycetota</taxon>
        <taxon>Actinomycetes</taxon>
        <taxon>Streptosporangiales</taxon>
        <taxon>Thermomonosporaceae</taxon>
        <taxon>Actinomadura</taxon>
    </lineage>
</organism>
<dbReference type="GO" id="GO:0034079">
    <property type="term" value="P:butanediol biosynthetic process"/>
    <property type="evidence" value="ECO:0007669"/>
    <property type="project" value="TreeGrafter"/>
</dbReference>
<dbReference type="InterPro" id="IPR011032">
    <property type="entry name" value="GroES-like_sf"/>
</dbReference>
<evidence type="ECO:0000256" key="5">
    <source>
        <dbReference type="ARBA" id="ARBA00023002"/>
    </source>
</evidence>
<dbReference type="SMART" id="SM00829">
    <property type="entry name" value="PKS_ER"/>
    <property type="match status" value="1"/>
</dbReference>
<name>A0A6H9YNW4_9ACTN</name>
<dbReference type="SUPFAM" id="SSF50129">
    <property type="entry name" value="GroES-like"/>
    <property type="match status" value="1"/>
</dbReference>
<feature type="domain" description="Enoyl reductase (ER)" evidence="6">
    <location>
        <begin position="8"/>
        <end position="340"/>
    </location>
</feature>
<protein>
    <submittedName>
        <fullName evidence="7">Alcohol dehydrogenase catalytic domain-containing protein</fullName>
    </submittedName>
</protein>
<keyword evidence="8" id="KW-1185">Reference proteome</keyword>
<evidence type="ECO:0000259" key="6">
    <source>
        <dbReference type="SMART" id="SM00829"/>
    </source>
</evidence>
<dbReference type="AlphaFoldDB" id="A0A6H9YNW4"/>
<dbReference type="Pfam" id="PF00107">
    <property type="entry name" value="ADH_zinc_N"/>
    <property type="match status" value="1"/>
</dbReference>
<evidence type="ECO:0000313" key="8">
    <source>
        <dbReference type="Proteomes" id="UP000468735"/>
    </source>
</evidence>
<dbReference type="Pfam" id="PF08240">
    <property type="entry name" value="ADH_N"/>
    <property type="match status" value="1"/>
</dbReference>
<proteinExistence type="inferred from homology"/>
<evidence type="ECO:0000256" key="1">
    <source>
        <dbReference type="ARBA" id="ARBA00001947"/>
    </source>
</evidence>
<evidence type="ECO:0000256" key="4">
    <source>
        <dbReference type="ARBA" id="ARBA00022833"/>
    </source>
</evidence>
<dbReference type="InterPro" id="IPR013149">
    <property type="entry name" value="ADH-like_C"/>
</dbReference>
<evidence type="ECO:0000256" key="3">
    <source>
        <dbReference type="ARBA" id="ARBA00022723"/>
    </source>
</evidence>
<keyword evidence="5" id="KW-0560">Oxidoreductase</keyword>
<dbReference type="EMBL" id="WBMT01000025">
    <property type="protein sequence ID" value="KAB2341590.1"/>
    <property type="molecule type" value="Genomic_DNA"/>
</dbReference>
<dbReference type="Gene3D" id="3.40.50.720">
    <property type="entry name" value="NAD(P)-binding Rossmann-like Domain"/>
    <property type="match status" value="1"/>
</dbReference>
<dbReference type="InterPro" id="IPR036291">
    <property type="entry name" value="NAD(P)-bd_dom_sf"/>
</dbReference>
<dbReference type="Gene3D" id="3.90.180.10">
    <property type="entry name" value="Medium-chain alcohol dehydrogenases, catalytic domain"/>
    <property type="match status" value="1"/>
</dbReference>
<evidence type="ECO:0000313" key="7">
    <source>
        <dbReference type="EMBL" id="KAB2341590.1"/>
    </source>
</evidence>
<dbReference type="OrthoDB" id="9797931at2"/>
<dbReference type="InterPro" id="IPR013154">
    <property type="entry name" value="ADH-like_N"/>
</dbReference>
<comment type="caution">
    <text evidence="7">The sequence shown here is derived from an EMBL/GenBank/DDBJ whole genome shotgun (WGS) entry which is preliminary data.</text>
</comment>
<evidence type="ECO:0000256" key="2">
    <source>
        <dbReference type="ARBA" id="ARBA00008072"/>
    </source>
</evidence>
<dbReference type="GO" id="GO:0046872">
    <property type="term" value="F:metal ion binding"/>
    <property type="evidence" value="ECO:0007669"/>
    <property type="project" value="UniProtKB-KW"/>
</dbReference>
<dbReference type="PANTHER" id="PTHR43161">
    <property type="entry name" value="SORBITOL DEHYDROGENASE"/>
    <property type="match status" value="1"/>
</dbReference>
<accession>A0A6H9YNW4</accession>
<keyword evidence="4" id="KW-0862">Zinc</keyword>
<gene>
    <name evidence="7" type="ORF">F8566_41395</name>
</gene>
<dbReference type="SUPFAM" id="SSF51735">
    <property type="entry name" value="NAD(P)-binding Rossmann-fold domains"/>
    <property type="match status" value="1"/>
</dbReference>
<dbReference type="GO" id="GO:0005737">
    <property type="term" value="C:cytoplasm"/>
    <property type="evidence" value="ECO:0007669"/>
    <property type="project" value="TreeGrafter"/>
</dbReference>
<dbReference type="RefSeq" id="WP_151568374.1">
    <property type="nucleotide sequence ID" value="NZ_WBMT01000025.1"/>
</dbReference>
<keyword evidence="3" id="KW-0479">Metal-binding</keyword>
<comment type="similarity">
    <text evidence="2">Belongs to the zinc-containing alcohol dehydrogenase family.</text>
</comment>
<sequence length="346" mass="36876">MQAYRLFGQHDLRLQDEPDPDLKAGEVRLRMAYVGICGTDLHYYFAEDDALPSRPRHIGHELSATVAEAAPDVTSVSVGDRVAVFPLISCGECGECRAGHPISCERVDRSVSTVGCGGPIGGLAEHTVIPADLAVKLPDSVSLLQGALIEPLSVAATAVLRANTNRDGVALVTGAGLIGIGCALALRATGVSTVVVELSEERRKTLADIEGLTVLDPVSDDIDGIVRSMSGGSGADVVFECAGAAKAMDLAFSITRRRGRIVVIGLHERPYSMNALLVLAKELTIQGHSGESREAFEAVIDWMDRGLLPVDQWVTLVGYDRIVEDALEPSRRGRLIKAVIEVPRPR</sequence>
<dbReference type="GO" id="GO:0000721">
    <property type="term" value="F:(R,R)-butanediol dehydrogenase activity"/>
    <property type="evidence" value="ECO:0007669"/>
    <property type="project" value="TreeGrafter"/>
</dbReference>
<comment type="cofactor">
    <cofactor evidence="1">
        <name>Zn(2+)</name>
        <dbReference type="ChEBI" id="CHEBI:29105"/>
    </cofactor>
</comment>
<dbReference type="PANTHER" id="PTHR43161:SF23">
    <property type="entry name" value="(R,R)-BUTANEDIOL DEHYDROGENASE-RELATED"/>
    <property type="match status" value="1"/>
</dbReference>
<dbReference type="InterPro" id="IPR020843">
    <property type="entry name" value="ER"/>
</dbReference>
<dbReference type="Proteomes" id="UP000468735">
    <property type="component" value="Unassembled WGS sequence"/>
</dbReference>